<name>A0A7R8ZPU8_9CRUS</name>
<proteinExistence type="predicted"/>
<feature type="compositionally biased region" description="Pro residues" evidence="1">
    <location>
        <begin position="574"/>
        <end position="591"/>
    </location>
</feature>
<evidence type="ECO:0000313" key="2">
    <source>
        <dbReference type="EMBL" id="CAD7227847.1"/>
    </source>
</evidence>
<feature type="region of interest" description="Disordered" evidence="1">
    <location>
        <begin position="373"/>
        <end position="472"/>
    </location>
</feature>
<feature type="compositionally biased region" description="Polar residues" evidence="1">
    <location>
        <begin position="44"/>
        <end position="58"/>
    </location>
</feature>
<feature type="region of interest" description="Disordered" evidence="1">
    <location>
        <begin position="492"/>
        <end position="636"/>
    </location>
</feature>
<feature type="compositionally biased region" description="Polar residues" evidence="1">
    <location>
        <begin position="599"/>
        <end position="609"/>
    </location>
</feature>
<feature type="compositionally biased region" description="Gly residues" evidence="1">
    <location>
        <begin position="380"/>
        <end position="390"/>
    </location>
</feature>
<feature type="compositionally biased region" description="Polar residues" evidence="1">
    <location>
        <begin position="426"/>
        <end position="436"/>
    </location>
</feature>
<feature type="region of interest" description="Disordered" evidence="1">
    <location>
        <begin position="281"/>
        <end position="326"/>
    </location>
</feature>
<feature type="compositionally biased region" description="Low complexity" evidence="1">
    <location>
        <begin position="201"/>
        <end position="216"/>
    </location>
</feature>
<dbReference type="AlphaFoldDB" id="A0A7R8ZPU8"/>
<feature type="compositionally biased region" description="Polar residues" evidence="1">
    <location>
        <begin position="66"/>
        <end position="76"/>
    </location>
</feature>
<feature type="region of interest" description="Disordered" evidence="1">
    <location>
        <begin position="26"/>
        <end position="216"/>
    </location>
</feature>
<feature type="compositionally biased region" description="Low complexity" evidence="1">
    <location>
        <begin position="295"/>
        <end position="319"/>
    </location>
</feature>
<gene>
    <name evidence="2" type="ORF">CTOB1V02_LOCUS5742</name>
</gene>
<reference evidence="2" key="1">
    <citation type="submission" date="2020-11" db="EMBL/GenBank/DDBJ databases">
        <authorList>
            <person name="Tran Van P."/>
        </authorList>
    </citation>
    <scope>NUCLEOTIDE SEQUENCE</scope>
</reference>
<feature type="compositionally biased region" description="Low complexity" evidence="1">
    <location>
        <begin position="180"/>
        <end position="194"/>
    </location>
</feature>
<feature type="compositionally biased region" description="Basic and acidic residues" evidence="1">
    <location>
        <begin position="625"/>
        <end position="636"/>
    </location>
</feature>
<dbReference type="EMBL" id="OB661281">
    <property type="protein sequence ID" value="CAD7227847.1"/>
    <property type="molecule type" value="Genomic_DNA"/>
</dbReference>
<evidence type="ECO:0000256" key="1">
    <source>
        <dbReference type="SAM" id="MobiDB-lite"/>
    </source>
</evidence>
<sequence length="636" mass="67596">MNSPESKRTASFVWVPSSLLEILVSGSAPRPDAGLPDVTPKPNRVSSAAVQGQRQNSAVVGHRRSPGTSQNYNRGSPSRKFPQPRVAPAPPPKEVGSLFASPSPQDGADPLSTVASLGIQTTSTDKYRVPLSRDASPSPAPRRKFSNEASQHSPRPPRRLSRESSPAPSFSRYDWSSALSGLSNASDSPSSGGSIAFGNFSSSRLRSSSPSRISRQYSLPREYAPFSSQARHSPFASSVDRTGGAALLQAPGNNFIRSGSLRTNQEMQALQSPRQFLSRLLPSSTSFGGGGDSSGHGTSCSTLSTAPDSSSTPNWSPSSEQLPPLHPAARRVSGFCVGERLSDSVIVGFMREGLRTNQEMQALQSPRQFLSRLLPSSNSFGGGGGGGDSSGHGTSCSTLSTAPDSSSTPNWSPSSEQLPPLHPAARSSNYYSSSGMTPSTRSRPPHPTRSRDPSPHPPLGGRYGSTDSPAAINSRIAQTEYHKGLGLYVARQLPNNKDLDRVPPSSGTPPPPAPSSGGLVATGRPPSSPDDRPSTGRKAARFAHFLMKQLPGKQSSKREPSPHPPHFRRGSEPSPDPPSFPPSYQQSPPPRQFSAAPPATNSSSLQYHPTTFREAYLRPKFTPDPVRKKYDTGGRY</sequence>
<feature type="compositionally biased region" description="Polar residues" evidence="1">
    <location>
        <begin position="113"/>
        <end position="124"/>
    </location>
</feature>
<accession>A0A7R8ZPU8</accession>
<protein>
    <submittedName>
        <fullName evidence="2">Uncharacterized protein</fullName>
    </submittedName>
</protein>
<feature type="compositionally biased region" description="Low complexity" evidence="1">
    <location>
        <begin position="515"/>
        <end position="525"/>
    </location>
</feature>
<organism evidence="2">
    <name type="scientific">Cyprideis torosa</name>
    <dbReference type="NCBI Taxonomy" id="163714"/>
    <lineage>
        <taxon>Eukaryota</taxon>
        <taxon>Metazoa</taxon>
        <taxon>Ecdysozoa</taxon>
        <taxon>Arthropoda</taxon>
        <taxon>Crustacea</taxon>
        <taxon>Oligostraca</taxon>
        <taxon>Ostracoda</taxon>
        <taxon>Podocopa</taxon>
        <taxon>Podocopida</taxon>
        <taxon>Cytherocopina</taxon>
        <taxon>Cytheroidea</taxon>
        <taxon>Cytherideidae</taxon>
        <taxon>Cyprideis</taxon>
    </lineage>
</organism>
<feature type="compositionally biased region" description="Low complexity" evidence="1">
    <location>
        <begin position="391"/>
        <end position="415"/>
    </location>
</feature>